<dbReference type="AlphaFoldDB" id="A0A0B7N985"/>
<proteinExistence type="predicted"/>
<accession>A0A0B7N985</accession>
<dbReference type="EMBL" id="LN730905">
    <property type="protein sequence ID" value="CEP13999.1"/>
    <property type="molecule type" value="Genomic_DNA"/>
</dbReference>
<organism evidence="1 2">
    <name type="scientific">Parasitella parasitica</name>
    <dbReference type="NCBI Taxonomy" id="35722"/>
    <lineage>
        <taxon>Eukaryota</taxon>
        <taxon>Fungi</taxon>
        <taxon>Fungi incertae sedis</taxon>
        <taxon>Mucoromycota</taxon>
        <taxon>Mucoromycotina</taxon>
        <taxon>Mucoromycetes</taxon>
        <taxon>Mucorales</taxon>
        <taxon>Mucorineae</taxon>
        <taxon>Mucoraceae</taxon>
        <taxon>Parasitella</taxon>
    </lineage>
</organism>
<gene>
    <name evidence="1" type="primary">PARPA_08155.1 scaffold 32258</name>
</gene>
<reference evidence="1 2" key="1">
    <citation type="submission" date="2014-09" db="EMBL/GenBank/DDBJ databases">
        <authorList>
            <person name="Ellenberger Sabrina"/>
        </authorList>
    </citation>
    <scope>NUCLEOTIDE SEQUENCE [LARGE SCALE GENOMIC DNA]</scope>
    <source>
        <strain evidence="1 2">CBS 412.66</strain>
    </source>
</reference>
<keyword evidence="2" id="KW-1185">Reference proteome</keyword>
<evidence type="ECO:0000313" key="1">
    <source>
        <dbReference type="EMBL" id="CEP13999.1"/>
    </source>
</evidence>
<dbReference type="OrthoDB" id="2282972at2759"/>
<dbReference type="Proteomes" id="UP000054107">
    <property type="component" value="Unassembled WGS sequence"/>
</dbReference>
<dbReference type="STRING" id="35722.A0A0B7N985"/>
<name>A0A0B7N985_9FUNG</name>
<sequence length="311" mass="36232">MQIEAEEGDASIVTIAPNNEDGEFYTLGIIWDGRYLLLLRKKMLITTGMTSLTMIVLSMPDFYELPDNLLNVKYKKLGIVEDNTDDLACLYDCSTLQEISENTYTESELIFVELYDLVKNFTIPREAYRRLVRLMNTVIRDNKEKLERETNSHIIHGPQVETMMNPQACFEAQHSYNVDNPVKPLVRMKMMSLGDIVLRLMVNPDTRAELRYRHEYDNRENTEANVIADFFDGEEYKAFKNNNNFQSENDAAIDLFNDGFVTTKRGGRLFTMIHVIVVSYDLQKRYKDEYLILLCILPGKRSLRRLHFTCL</sequence>
<protein>
    <submittedName>
        <fullName evidence="1">Uncharacterized protein</fullName>
    </submittedName>
</protein>
<evidence type="ECO:0000313" key="2">
    <source>
        <dbReference type="Proteomes" id="UP000054107"/>
    </source>
</evidence>